<proteinExistence type="predicted"/>
<gene>
    <name evidence="1" type="ORF">ROA7023_04007</name>
</gene>
<dbReference type="EMBL" id="FWFZ01000036">
    <property type="protein sequence ID" value="SLN75640.1"/>
    <property type="molecule type" value="Genomic_DNA"/>
</dbReference>
<sequence length="73" mass="7983">MLRGRCRREEITQCAGNTLWRRETRMIGKGEAKLRLAAEIQRIAHAGIGALTDPTVANNALDVLLPSDGRGRG</sequence>
<accession>A0A1Y5U313</accession>
<keyword evidence="2" id="KW-1185">Reference proteome</keyword>
<dbReference type="Proteomes" id="UP000193900">
    <property type="component" value="Unassembled WGS sequence"/>
</dbReference>
<name>A0A1Y5U313_9RHOB</name>
<organism evidence="1 2">
    <name type="scientific">Roseisalinus antarcticus</name>
    <dbReference type="NCBI Taxonomy" id="254357"/>
    <lineage>
        <taxon>Bacteria</taxon>
        <taxon>Pseudomonadati</taxon>
        <taxon>Pseudomonadota</taxon>
        <taxon>Alphaproteobacteria</taxon>
        <taxon>Rhodobacterales</taxon>
        <taxon>Roseobacteraceae</taxon>
        <taxon>Roseisalinus</taxon>
    </lineage>
</organism>
<evidence type="ECO:0000313" key="2">
    <source>
        <dbReference type="Proteomes" id="UP000193900"/>
    </source>
</evidence>
<dbReference type="AlphaFoldDB" id="A0A1Y5U313"/>
<evidence type="ECO:0000313" key="1">
    <source>
        <dbReference type="EMBL" id="SLN75640.1"/>
    </source>
</evidence>
<reference evidence="1 2" key="1">
    <citation type="submission" date="2017-03" db="EMBL/GenBank/DDBJ databases">
        <authorList>
            <person name="Afonso C.L."/>
            <person name="Miller P.J."/>
            <person name="Scott M.A."/>
            <person name="Spackman E."/>
            <person name="Goraichik I."/>
            <person name="Dimitrov K.M."/>
            <person name="Suarez D.L."/>
            <person name="Swayne D.E."/>
        </authorList>
    </citation>
    <scope>NUCLEOTIDE SEQUENCE [LARGE SCALE GENOMIC DNA]</scope>
    <source>
        <strain evidence="1 2">CECT 7023</strain>
    </source>
</reference>
<protein>
    <submittedName>
        <fullName evidence="1">Uncharacterized protein</fullName>
    </submittedName>
</protein>